<dbReference type="Proteomes" id="UP000202440">
    <property type="component" value="Chromosome"/>
</dbReference>
<dbReference type="KEGG" id="bsan:CHH28_19435"/>
<keyword evidence="2" id="KW-0812">Transmembrane</keyword>
<dbReference type="RefSeq" id="WP_094061868.1">
    <property type="nucleotide sequence ID" value="NZ_CP022530.1"/>
</dbReference>
<feature type="transmembrane region" description="Helical" evidence="2">
    <location>
        <begin position="30"/>
        <end position="50"/>
    </location>
</feature>
<organism evidence="3 4">
    <name type="scientific">Bacterioplanes sanyensis</name>
    <dbReference type="NCBI Taxonomy" id="1249553"/>
    <lineage>
        <taxon>Bacteria</taxon>
        <taxon>Pseudomonadati</taxon>
        <taxon>Pseudomonadota</taxon>
        <taxon>Gammaproteobacteria</taxon>
        <taxon>Oceanospirillales</taxon>
        <taxon>Oceanospirillaceae</taxon>
        <taxon>Bacterioplanes</taxon>
    </lineage>
</organism>
<accession>A0A222FNW6</accession>
<dbReference type="EMBL" id="CP022530">
    <property type="protein sequence ID" value="ASP40708.1"/>
    <property type="molecule type" value="Genomic_DNA"/>
</dbReference>
<keyword evidence="2" id="KW-1133">Transmembrane helix</keyword>
<evidence type="ECO:0000313" key="4">
    <source>
        <dbReference type="Proteomes" id="UP000202440"/>
    </source>
</evidence>
<reference evidence="3 4" key="1">
    <citation type="submission" date="2017-07" db="EMBL/GenBank/DDBJ databases">
        <title>Annotated genome sequence of Bacterioplanes sanyensis isolated from Red Sea.</title>
        <authorList>
            <person name="Rehman Z.U."/>
        </authorList>
    </citation>
    <scope>NUCLEOTIDE SEQUENCE [LARGE SCALE GENOMIC DNA]</scope>
    <source>
        <strain evidence="3 4">NV9</strain>
    </source>
</reference>
<name>A0A222FNW6_9GAMM</name>
<feature type="region of interest" description="Disordered" evidence="1">
    <location>
        <begin position="58"/>
        <end position="83"/>
    </location>
</feature>
<dbReference type="AlphaFoldDB" id="A0A222FNW6"/>
<keyword evidence="2" id="KW-0472">Membrane</keyword>
<protein>
    <submittedName>
        <fullName evidence="3">Uncharacterized protein</fullName>
    </submittedName>
</protein>
<evidence type="ECO:0000256" key="1">
    <source>
        <dbReference type="SAM" id="MobiDB-lite"/>
    </source>
</evidence>
<gene>
    <name evidence="3" type="ORF">CHH28_19435</name>
</gene>
<keyword evidence="4" id="KW-1185">Reference proteome</keyword>
<sequence length="83" mass="8321">MFSWIVLILGFAASWHYTDIQSEGVFQSMILPVLVGVFLILLLMRIVFLLGPDSGRGGHGGGSSGGGFGGSDGGCGGGDGGGC</sequence>
<proteinExistence type="predicted"/>
<dbReference type="OrthoDB" id="7068649at2"/>
<evidence type="ECO:0000313" key="3">
    <source>
        <dbReference type="EMBL" id="ASP40708.1"/>
    </source>
</evidence>
<evidence type="ECO:0000256" key="2">
    <source>
        <dbReference type="SAM" id="Phobius"/>
    </source>
</evidence>